<evidence type="ECO:0000259" key="6">
    <source>
        <dbReference type="Pfam" id="PF10342"/>
    </source>
</evidence>
<dbReference type="RefSeq" id="XP_031854983.1">
    <property type="nucleotide sequence ID" value="XM_031999092.1"/>
</dbReference>
<evidence type="ECO:0000256" key="4">
    <source>
        <dbReference type="SAM" id="SignalP"/>
    </source>
</evidence>
<dbReference type="GO" id="GO:0031505">
    <property type="term" value="P:fungal-type cell wall organization"/>
    <property type="evidence" value="ECO:0007669"/>
    <property type="project" value="TreeGrafter"/>
</dbReference>
<comment type="similarity">
    <text evidence="2">Belongs to the KRE9/KNH1 family.</text>
</comment>
<dbReference type="GO" id="GO:0042546">
    <property type="term" value="P:cell wall biogenesis"/>
    <property type="evidence" value="ECO:0007669"/>
    <property type="project" value="InterPro"/>
</dbReference>
<feature type="domain" description="Yeast cell wall synthesis Kre9/Knh1 C-terminal" evidence="5">
    <location>
        <begin position="169"/>
        <end position="261"/>
    </location>
</feature>
<protein>
    <submittedName>
        <fullName evidence="7">Uncharacterized protein</fullName>
    </submittedName>
</protein>
<evidence type="ECO:0000259" key="5">
    <source>
        <dbReference type="Pfam" id="PF05390"/>
    </source>
</evidence>
<dbReference type="PANTHER" id="PTHR28154:SF1">
    <property type="entry name" value="CELL WALL SYNTHESIS PROTEIN KNH1-RELATED"/>
    <property type="match status" value="1"/>
</dbReference>
<dbReference type="EMBL" id="CABVLU010000003">
    <property type="protein sequence ID" value="VVT55016.1"/>
    <property type="molecule type" value="Genomic_DNA"/>
</dbReference>
<evidence type="ECO:0000256" key="1">
    <source>
        <dbReference type="ARBA" id="ARBA00004010"/>
    </source>
</evidence>
<evidence type="ECO:0000313" key="8">
    <source>
        <dbReference type="Proteomes" id="UP000398389"/>
    </source>
</evidence>
<dbReference type="Pfam" id="PF05390">
    <property type="entry name" value="Kre9_KNH1_C"/>
    <property type="match status" value="1"/>
</dbReference>
<dbReference type="OrthoDB" id="2432613at2759"/>
<dbReference type="InterPro" id="IPR008659">
    <property type="entry name" value="Kre9/Knh1_C"/>
</dbReference>
<sequence>MIFNSVVLALFIWALGLVQADVSVLKPTSGSTYTATGTMAISWEDDGNAPLLDSDISTLSILLCTGPNSNINCFYTIVNAVAPSTLGTSYSFSISSAQTLAASGSFYLQFYARASNGGYTIHYSNRFTISGMTGSLTATAGDSTSPPNDEISYSTTTAATDSMLDPDTAYTIPYTMQTGIYRYAPMQRQPVSKVTMKLSASRRYPTTSVSLFTTWTLQPDAVTTTTASITYSTTQAVNWATPAPQPTVVGYYAASEALARTINAKSKRGYVDL</sequence>
<keyword evidence="8" id="KW-1185">Reference proteome</keyword>
<dbReference type="GO" id="GO:0006078">
    <property type="term" value="P:(1-&gt;6)-beta-D-glucan biosynthetic process"/>
    <property type="evidence" value="ECO:0007669"/>
    <property type="project" value="InterPro"/>
</dbReference>
<feature type="signal peptide" evidence="4">
    <location>
        <begin position="1"/>
        <end position="20"/>
    </location>
</feature>
<dbReference type="Pfam" id="PF10342">
    <property type="entry name" value="Kre9_KNH"/>
    <property type="match status" value="1"/>
</dbReference>
<evidence type="ECO:0000256" key="3">
    <source>
        <dbReference type="ARBA" id="ARBA00022729"/>
    </source>
</evidence>
<feature type="chain" id="PRO_5023033358" evidence="4">
    <location>
        <begin position="21"/>
        <end position="273"/>
    </location>
</feature>
<gene>
    <name evidence="7" type="ORF">SAPINGB_P004377</name>
</gene>
<dbReference type="Proteomes" id="UP000398389">
    <property type="component" value="Unassembled WGS sequence"/>
</dbReference>
<dbReference type="AlphaFoldDB" id="A0A5E8BU67"/>
<evidence type="ECO:0000313" key="7">
    <source>
        <dbReference type="EMBL" id="VVT55016.1"/>
    </source>
</evidence>
<dbReference type="GO" id="GO:0005576">
    <property type="term" value="C:extracellular region"/>
    <property type="evidence" value="ECO:0007669"/>
    <property type="project" value="TreeGrafter"/>
</dbReference>
<dbReference type="InterPro" id="IPR045328">
    <property type="entry name" value="Kre9/Knh1"/>
</dbReference>
<comment type="function">
    <text evidence="1">Involved in cell wall beta(1-&gt;6) glucan synthesis.</text>
</comment>
<feature type="domain" description="Yeast cell wall synthesis Kre9/Knh1-like N-terminal" evidence="6">
    <location>
        <begin position="26"/>
        <end position="129"/>
    </location>
</feature>
<keyword evidence="3 4" id="KW-0732">Signal</keyword>
<dbReference type="InterPro" id="IPR018466">
    <property type="entry name" value="Kre9/Knh1-like_N"/>
</dbReference>
<name>A0A5E8BU67_9ASCO</name>
<proteinExistence type="inferred from homology"/>
<organism evidence="7 8">
    <name type="scientific">Magnusiomyces paraingens</name>
    <dbReference type="NCBI Taxonomy" id="2606893"/>
    <lineage>
        <taxon>Eukaryota</taxon>
        <taxon>Fungi</taxon>
        <taxon>Dikarya</taxon>
        <taxon>Ascomycota</taxon>
        <taxon>Saccharomycotina</taxon>
        <taxon>Dipodascomycetes</taxon>
        <taxon>Dipodascales</taxon>
        <taxon>Dipodascaceae</taxon>
        <taxon>Magnusiomyces</taxon>
    </lineage>
</organism>
<dbReference type="GeneID" id="43583192"/>
<accession>A0A5E8BU67</accession>
<reference evidence="7 8" key="1">
    <citation type="submission" date="2019-09" db="EMBL/GenBank/DDBJ databases">
        <authorList>
            <person name="Brejova B."/>
        </authorList>
    </citation>
    <scope>NUCLEOTIDE SEQUENCE [LARGE SCALE GENOMIC DNA]</scope>
</reference>
<evidence type="ECO:0000256" key="2">
    <source>
        <dbReference type="ARBA" id="ARBA00006816"/>
    </source>
</evidence>
<dbReference type="PANTHER" id="PTHR28154">
    <property type="entry name" value="CELL WALL SYNTHESIS PROTEIN KNH1-RELATED"/>
    <property type="match status" value="1"/>
</dbReference>